<reference evidence="2" key="1">
    <citation type="submission" date="2018-05" db="EMBL/GenBank/DDBJ databases">
        <authorList>
            <person name="Lanie J.A."/>
            <person name="Ng W.-L."/>
            <person name="Kazmierczak K.M."/>
            <person name="Andrzejewski T.M."/>
            <person name="Davidsen T.M."/>
            <person name="Wayne K.J."/>
            <person name="Tettelin H."/>
            <person name="Glass J.I."/>
            <person name="Rusch D."/>
            <person name="Podicherti R."/>
            <person name="Tsui H.-C.T."/>
            <person name="Winkler M.E."/>
        </authorList>
    </citation>
    <scope>NUCLEOTIDE SEQUENCE</scope>
</reference>
<dbReference type="EMBL" id="UINC01182932">
    <property type="protein sequence ID" value="SVD93415.1"/>
    <property type="molecule type" value="Genomic_DNA"/>
</dbReference>
<sequence length="79" mass="9249">LVKKSDKPQEYLTRHIRVSTIESANLLRQTLIDFQKELSLELLEDPDKPFHDREKVEKYFSRIAKKYSVCATRVLGGDL</sequence>
<proteinExistence type="predicted"/>
<feature type="domain" description="PpiC" evidence="1">
    <location>
        <begin position="8"/>
        <end position="79"/>
    </location>
</feature>
<dbReference type="PROSITE" id="PS50198">
    <property type="entry name" value="PPIC_PPIASE_2"/>
    <property type="match status" value="1"/>
</dbReference>
<evidence type="ECO:0000313" key="2">
    <source>
        <dbReference type="EMBL" id="SVD93415.1"/>
    </source>
</evidence>
<organism evidence="2">
    <name type="scientific">marine metagenome</name>
    <dbReference type="NCBI Taxonomy" id="408172"/>
    <lineage>
        <taxon>unclassified sequences</taxon>
        <taxon>metagenomes</taxon>
        <taxon>ecological metagenomes</taxon>
    </lineage>
</organism>
<evidence type="ECO:0000259" key="1">
    <source>
        <dbReference type="PROSITE" id="PS50198"/>
    </source>
</evidence>
<name>A0A382ZEA6_9ZZZZ</name>
<accession>A0A382ZEA6</accession>
<dbReference type="AlphaFoldDB" id="A0A382ZEA6"/>
<dbReference type="InterPro" id="IPR000297">
    <property type="entry name" value="PPIase_PpiC"/>
</dbReference>
<feature type="non-terminal residue" evidence="2">
    <location>
        <position position="79"/>
    </location>
</feature>
<gene>
    <name evidence="2" type="ORF">METZ01_LOCUS446269</name>
</gene>
<feature type="non-terminal residue" evidence="2">
    <location>
        <position position="1"/>
    </location>
</feature>
<dbReference type="GO" id="GO:0003755">
    <property type="term" value="F:peptidyl-prolyl cis-trans isomerase activity"/>
    <property type="evidence" value="ECO:0007669"/>
    <property type="project" value="InterPro"/>
</dbReference>
<protein>
    <recommendedName>
        <fullName evidence="1">PpiC domain-containing protein</fullName>
    </recommendedName>
</protein>